<protein>
    <recommendedName>
        <fullName evidence="18">C2h2-type zn-finger protein</fullName>
    </recommendedName>
</protein>
<accession>W5JN63</accession>
<feature type="binding site" evidence="11">
    <location>
        <position position="19"/>
    </location>
    <ligand>
        <name>Zn(2+)</name>
        <dbReference type="ChEBI" id="CHEBI:29105"/>
    </ligand>
</feature>
<dbReference type="PANTHER" id="PTHR16515:SF49">
    <property type="entry name" value="GASTRULA ZINC FINGER PROTEIN XLCGF49.1-LIKE-RELATED"/>
    <property type="match status" value="1"/>
</dbReference>
<dbReference type="EnsemblMetazoa" id="ADAC004068-RA">
    <property type="protein sequence ID" value="ADAC004068-PA"/>
    <property type="gene ID" value="ADAC004068"/>
</dbReference>
<reference evidence="15" key="2">
    <citation type="submission" date="2010-05" db="EMBL/GenBank/DDBJ databases">
        <authorList>
            <person name="Almeida L.G."/>
            <person name="Nicolas M.F."/>
            <person name="Souza R.C."/>
            <person name="Vasconcelos A.T.R."/>
        </authorList>
    </citation>
    <scope>NUCLEOTIDE SEQUENCE</scope>
</reference>
<evidence type="ECO:0000256" key="9">
    <source>
        <dbReference type="ARBA" id="ARBA00023242"/>
    </source>
</evidence>
<evidence type="ECO:0000259" key="13">
    <source>
        <dbReference type="PROSITE" id="PS50157"/>
    </source>
</evidence>
<evidence type="ECO:0000256" key="12">
    <source>
        <dbReference type="SAM" id="MobiDB-lite"/>
    </source>
</evidence>
<evidence type="ECO:0000256" key="10">
    <source>
        <dbReference type="PROSITE-ProRule" id="PRU00042"/>
    </source>
</evidence>
<dbReference type="PROSITE" id="PS51915">
    <property type="entry name" value="ZAD"/>
    <property type="match status" value="1"/>
</dbReference>
<dbReference type="PROSITE" id="PS50157">
    <property type="entry name" value="ZINC_FINGER_C2H2_2"/>
    <property type="match status" value="4"/>
</dbReference>
<dbReference type="STRING" id="43151.W5JN63"/>
<name>W5JN63_ANODA</name>
<proteinExistence type="predicted"/>
<dbReference type="GO" id="GO:0045893">
    <property type="term" value="P:positive regulation of DNA-templated transcription"/>
    <property type="evidence" value="ECO:0007669"/>
    <property type="project" value="UniProtKB-ARBA"/>
</dbReference>
<evidence type="ECO:0000313" key="15">
    <source>
        <dbReference type="EMBL" id="ETN64214.1"/>
    </source>
</evidence>
<dbReference type="Gene3D" id="3.30.160.60">
    <property type="entry name" value="Classic Zinc Finger"/>
    <property type="match status" value="4"/>
</dbReference>
<dbReference type="eggNOG" id="KOG1721">
    <property type="taxonomic scope" value="Eukaryota"/>
</dbReference>
<dbReference type="InterPro" id="IPR036236">
    <property type="entry name" value="Znf_C2H2_sf"/>
</dbReference>
<evidence type="ECO:0000313" key="17">
    <source>
        <dbReference type="Proteomes" id="UP000000673"/>
    </source>
</evidence>
<dbReference type="OMA" id="DNCKPKF"/>
<dbReference type="EMBL" id="ADMH02001070">
    <property type="protein sequence ID" value="ETN64214.1"/>
    <property type="molecule type" value="Genomic_DNA"/>
</dbReference>
<evidence type="ECO:0000256" key="6">
    <source>
        <dbReference type="ARBA" id="ARBA00023015"/>
    </source>
</evidence>
<dbReference type="HOGENOM" id="CLU_002678_94_3_1"/>
<keyword evidence="2 11" id="KW-0479">Metal-binding</keyword>
<gene>
    <name evidence="15" type="ORF">AND_004068</name>
</gene>
<dbReference type="Proteomes" id="UP000000673">
    <property type="component" value="Unassembled WGS sequence"/>
</dbReference>
<dbReference type="SMART" id="SM00868">
    <property type="entry name" value="zf-AD"/>
    <property type="match status" value="1"/>
</dbReference>
<feature type="binding site" evidence="11">
    <location>
        <position position="16"/>
    </location>
    <ligand>
        <name>Zn(2+)</name>
        <dbReference type="ChEBI" id="CHEBI:29105"/>
    </ligand>
</feature>
<keyword evidence="4 10" id="KW-0863">Zinc-finger</keyword>
<dbReference type="FunFam" id="3.30.160.60:FF:001228">
    <property type="entry name" value="Zinc finger protein 236"/>
    <property type="match status" value="1"/>
</dbReference>
<evidence type="ECO:0000256" key="1">
    <source>
        <dbReference type="ARBA" id="ARBA00004123"/>
    </source>
</evidence>
<keyword evidence="7" id="KW-0238">DNA-binding</keyword>
<feature type="domain" description="C2H2-type" evidence="13">
    <location>
        <begin position="282"/>
        <end position="309"/>
    </location>
</feature>
<dbReference type="InterPro" id="IPR013087">
    <property type="entry name" value="Znf_C2H2_type"/>
</dbReference>
<keyword evidence="8" id="KW-0804">Transcription</keyword>
<dbReference type="Gene3D" id="3.40.1800.20">
    <property type="match status" value="1"/>
</dbReference>
<dbReference type="VEuPathDB" id="VectorBase:ADAC004068"/>
<dbReference type="FunFam" id="3.30.160.60:FF:001031">
    <property type="entry name" value="zinc finger protein 341 isoform X1"/>
    <property type="match status" value="1"/>
</dbReference>
<feature type="domain" description="C2H2-type" evidence="13">
    <location>
        <begin position="254"/>
        <end position="281"/>
    </location>
</feature>
<dbReference type="SUPFAM" id="SSF57716">
    <property type="entry name" value="Glucocorticoid receptor-like (DNA-binding domain)"/>
    <property type="match status" value="1"/>
</dbReference>
<keyword evidence="9" id="KW-0539">Nucleus</keyword>
<keyword evidence="17" id="KW-1185">Reference proteome</keyword>
<keyword evidence="5 11" id="KW-0862">Zinc</keyword>
<dbReference type="PANTHER" id="PTHR16515">
    <property type="entry name" value="PR DOMAIN ZINC FINGER PROTEIN"/>
    <property type="match status" value="1"/>
</dbReference>
<feature type="binding site" evidence="11">
    <location>
        <position position="67"/>
    </location>
    <ligand>
        <name>Zn(2+)</name>
        <dbReference type="ChEBI" id="CHEBI:29105"/>
    </ligand>
</feature>
<dbReference type="AlphaFoldDB" id="W5JN63"/>
<dbReference type="InterPro" id="IPR050331">
    <property type="entry name" value="Zinc_finger"/>
</dbReference>
<reference evidence="15 17" key="1">
    <citation type="journal article" date="2010" name="BMC Genomics">
        <title>Combination of measures distinguishes pre-miRNAs from other stem-loops in the genome of the newly sequenced Anopheles darlingi.</title>
        <authorList>
            <person name="Mendes N.D."/>
            <person name="Freitas A.T."/>
            <person name="Vasconcelos A.T."/>
            <person name="Sagot M.F."/>
        </authorList>
    </citation>
    <scope>NUCLEOTIDE SEQUENCE</scope>
</reference>
<dbReference type="Pfam" id="PF00096">
    <property type="entry name" value="zf-C2H2"/>
    <property type="match status" value="4"/>
</dbReference>
<sequence length="388" mass="44356">MTEVQVALVVDVRKCCRLCLVADEKQTYGNIFKDSILTENNVSIVEALHKVTGLVVSEDGGLPERICNGCWRKLEDSFRFINEVISNNAILVELVNPETMKVERTKYALELGDDSESEQPAIPEANENEKQRNTRKKQRETTLTYIDDDQSGTYSDEESAAPASADELDAVNLILKNFANQREAKHKTPFRDSRRRIHKCTDCEKVFLRKSNLIDHQRFHSQTKLFQCEYCDKSFVQSGNLAQHLRTHTAEKPYSCTFCSKSFSQSGALKTHMNIHLQRRPFECSTCTKAFTSGSDLKRHKLTHDRKKRFCCPMCSDRVFTQKVHLRMHLTRIHPHCNVEEMVTLGTIDNPDSSLPRDQSPSPPTTLTDFGHQSSLDRQARHHGKNAK</sequence>
<reference evidence="16" key="4">
    <citation type="submission" date="2015-06" db="UniProtKB">
        <authorList>
            <consortium name="EnsemblMetazoa"/>
        </authorList>
    </citation>
    <scope>IDENTIFICATION</scope>
</reference>
<evidence type="ECO:0000256" key="7">
    <source>
        <dbReference type="ARBA" id="ARBA00023125"/>
    </source>
</evidence>
<keyword evidence="3" id="KW-0677">Repeat</keyword>
<evidence type="ECO:0000313" key="16">
    <source>
        <dbReference type="EnsemblMetazoa" id="ADAC004068-PA"/>
    </source>
</evidence>
<feature type="domain" description="C2H2-type" evidence="13">
    <location>
        <begin position="226"/>
        <end position="253"/>
    </location>
</feature>
<feature type="compositionally biased region" description="Acidic residues" evidence="12">
    <location>
        <begin position="146"/>
        <end position="159"/>
    </location>
</feature>
<feature type="compositionally biased region" description="Polar residues" evidence="12">
    <location>
        <begin position="350"/>
        <end position="377"/>
    </location>
</feature>
<dbReference type="GO" id="GO:0003700">
    <property type="term" value="F:DNA-binding transcription factor activity"/>
    <property type="evidence" value="ECO:0007669"/>
    <property type="project" value="UniProtKB-ARBA"/>
</dbReference>
<evidence type="ECO:0000256" key="5">
    <source>
        <dbReference type="ARBA" id="ARBA00022833"/>
    </source>
</evidence>
<dbReference type="SUPFAM" id="SSF57667">
    <property type="entry name" value="beta-beta-alpha zinc fingers"/>
    <property type="match status" value="3"/>
</dbReference>
<dbReference type="PROSITE" id="PS00028">
    <property type="entry name" value="ZINC_FINGER_C2H2_1"/>
    <property type="match status" value="4"/>
</dbReference>
<reference evidence="15" key="3">
    <citation type="journal article" date="2013" name="Nucleic Acids Res.">
        <title>The genome of Anopheles darlingi, the main neotropical malaria vector.</title>
        <authorList>
            <person name="Marinotti O."/>
            <person name="Cerqueira G.C."/>
            <person name="de Almeida L.G."/>
            <person name="Ferro M.I."/>
            <person name="Loreto E.L."/>
            <person name="Zaha A."/>
            <person name="Teixeira S.M."/>
            <person name="Wespiser A.R."/>
            <person name="Almeida E Silva A."/>
            <person name="Schlindwein A.D."/>
            <person name="Pacheco A.C."/>
            <person name="Silva A.L."/>
            <person name="Graveley B.R."/>
            <person name="Walenz B.P."/>
            <person name="Lima Bde A."/>
            <person name="Ribeiro C.A."/>
            <person name="Nunes-Silva C.G."/>
            <person name="de Carvalho C.R."/>
            <person name="Soares C.M."/>
            <person name="de Menezes C.B."/>
            <person name="Matiolli C."/>
            <person name="Caffrey D."/>
            <person name="Araujo D.A."/>
            <person name="de Oliveira D.M."/>
            <person name="Golenbock D."/>
            <person name="Grisard E.C."/>
            <person name="Fantinatti-Garboggini F."/>
            <person name="de Carvalho F.M."/>
            <person name="Barcellos F.G."/>
            <person name="Prosdocimi F."/>
            <person name="May G."/>
            <person name="Azevedo Junior G.M."/>
            <person name="Guimaraes G.M."/>
            <person name="Goldman G.H."/>
            <person name="Padilha I.Q."/>
            <person name="Batista Jda S."/>
            <person name="Ferro J.A."/>
            <person name="Ribeiro J.M."/>
            <person name="Fietto J.L."/>
            <person name="Dabbas K.M."/>
            <person name="Cerdeira L."/>
            <person name="Agnez-Lima L.F."/>
            <person name="Brocchi M."/>
            <person name="de Carvalho M.O."/>
            <person name="Teixeira Mde M."/>
            <person name="Diniz Maia Mde M."/>
            <person name="Goldman M.H."/>
            <person name="Cruz Schneider M.P."/>
            <person name="Felipe M.S."/>
            <person name="Hungria M."/>
            <person name="Nicolas M.F."/>
            <person name="Pereira M."/>
            <person name="Montes M.A."/>
            <person name="Cantao M.E."/>
            <person name="Vincentz M."/>
            <person name="Rafael M.S."/>
            <person name="Silverman N."/>
            <person name="Stoco P.H."/>
            <person name="Souza R.C."/>
            <person name="Vicentini R."/>
            <person name="Gazzinelli R.T."/>
            <person name="Neves Rde O."/>
            <person name="Silva R."/>
            <person name="Astolfi-Filho S."/>
            <person name="Maciel T.E."/>
            <person name="Urmenyi T.P."/>
            <person name="Tadei W.P."/>
            <person name="Camargo E.P."/>
            <person name="de Vasconcelos A.T."/>
        </authorList>
    </citation>
    <scope>NUCLEOTIDE SEQUENCE</scope>
</reference>
<comment type="subcellular location">
    <subcellularLocation>
        <location evidence="1">Nucleus</location>
    </subcellularLocation>
</comment>
<dbReference type="InterPro" id="IPR012934">
    <property type="entry name" value="Znf_AD"/>
</dbReference>
<evidence type="ECO:0000256" key="2">
    <source>
        <dbReference type="ARBA" id="ARBA00022723"/>
    </source>
</evidence>
<dbReference type="GO" id="GO:0003677">
    <property type="term" value="F:DNA binding"/>
    <property type="evidence" value="ECO:0007669"/>
    <property type="project" value="UniProtKB-KW"/>
</dbReference>
<evidence type="ECO:0000259" key="14">
    <source>
        <dbReference type="PROSITE" id="PS51915"/>
    </source>
</evidence>
<dbReference type="FunFam" id="3.30.160.60:FF:000912">
    <property type="entry name" value="Zinc finger protein 660"/>
    <property type="match status" value="1"/>
</dbReference>
<dbReference type="GO" id="GO:0008270">
    <property type="term" value="F:zinc ion binding"/>
    <property type="evidence" value="ECO:0007669"/>
    <property type="project" value="UniProtKB-UniRule"/>
</dbReference>
<feature type="region of interest" description="Disordered" evidence="12">
    <location>
        <begin position="112"/>
        <end position="162"/>
    </location>
</feature>
<feature type="binding site" evidence="11">
    <location>
        <position position="70"/>
    </location>
    <ligand>
        <name>Zn(2+)</name>
        <dbReference type="ChEBI" id="CHEBI:29105"/>
    </ligand>
</feature>
<evidence type="ECO:0000256" key="11">
    <source>
        <dbReference type="PROSITE-ProRule" id="PRU01263"/>
    </source>
</evidence>
<dbReference type="SMART" id="SM00355">
    <property type="entry name" value="ZnF_C2H2"/>
    <property type="match status" value="5"/>
</dbReference>
<evidence type="ECO:0000256" key="3">
    <source>
        <dbReference type="ARBA" id="ARBA00022737"/>
    </source>
</evidence>
<evidence type="ECO:0008006" key="18">
    <source>
        <dbReference type="Google" id="ProtNLM"/>
    </source>
</evidence>
<feature type="domain" description="ZAD" evidence="14">
    <location>
        <begin position="14"/>
        <end position="94"/>
    </location>
</feature>
<dbReference type="GO" id="GO:0005634">
    <property type="term" value="C:nucleus"/>
    <property type="evidence" value="ECO:0007669"/>
    <property type="project" value="UniProtKB-SubCell"/>
</dbReference>
<evidence type="ECO:0000256" key="8">
    <source>
        <dbReference type="ARBA" id="ARBA00023163"/>
    </source>
</evidence>
<evidence type="ECO:0000256" key="4">
    <source>
        <dbReference type="ARBA" id="ARBA00022771"/>
    </source>
</evidence>
<dbReference type="VEuPathDB" id="VectorBase:ADAR2_009583"/>
<organism evidence="15">
    <name type="scientific">Anopheles darlingi</name>
    <name type="common">Mosquito</name>
    <dbReference type="NCBI Taxonomy" id="43151"/>
    <lineage>
        <taxon>Eukaryota</taxon>
        <taxon>Metazoa</taxon>
        <taxon>Ecdysozoa</taxon>
        <taxon>Arthropoda</taxon>
        <taxon>Hexapoda</taxon>
        <taxon>Insecta</taxon>
        <taxon>Pterygota</taxon>
        <taxon>Neoptera</taxon>
        <taxon>Endopterygota</taxon>
        <taxon>Diptera</taxon>
        <taxon>Nematocera</taxon>
        <taxon>Culicoidea</taxon>
        <taxon>Culicidae</taxon>
        <taxon>Anophelinae</taxon>
        <taxon>Anopheles</taxon>
    </lineage>
</organism>
<dbReference type="FunCoup" id="W5JN63">
    <property type="interactions" value="43"/>
</dbReference>
<dbReference type="Pfam" id="PF07776">
    <property type="entry name" value="zf-AD"/>
    <property type="match status" value="1"/>
</dbReference>
<feature type="domain" description="C2H2-type" evidence="13">
    <location>
        <begin position="198"/>
        <end position="225"/>
    </location>
</feature>
<dbReference type="FunFam" id="3.30.160.60:FF:000045">
    <property type="entry name" value="ZFP69 zinc finger protein B"/>
    <property type="match status" value="1"/>
</dbReference>
<feature type="region of interest" description="Disordered" evidence="12">
    <location>
        <begin position="348"/>
        <end position="388"/>
    </location>
</feature>
<keyword evidence="6" id="KW-0805">Transcription regulation</keyword>